<dbReference type="eggNOG" id="COG5566">
    <property type="taxonomic scope" value="Bacteria"/>
</dbReference>
<protein>
    <submittedName>
        <fullName evidence="2">Transcriptional regulator</fullName>
    </submittedName>
</protein>
<dbReference type="SUPFAM" id="SSF46689">
    <property type="entry name" value="Homeodomain-like"/>
    <property type="match status" value="1"/>
</dbReference>
<proteinExistence type="predicted"/>
<gene>
    <name evidence="2" type="ORF">LT40_09695</name>
</gene>
<dbReference type="OrthoDB" id="7011190at2"/>
<dbReference type="KEGG" id="prh:LT40_09695"/>
<dbReference type="HOGENOM" id="CLU_131403_0_1_6"/>
<feature type="domain" description="Mor transcription activator" evidence="1">
    <location>
        <begin position="52"/>
        <end position="118"/>
    </location>
</feature>
<dbReference type="InterPro" id="IPR014875">
    <property type="entry name" value="Mor_transcription_activator"/>
</dbReference>
<dbReference type="Pfam" id="PF08765">
    <property type="entry name" value="Mor"/>
    <property type="match status" value="1"/>
</dbReference>
<evidence type="ECO:0000313" key="3">
    <source>
        <dbReference type="Proteomes" id="UP000029499"/>
    </source>
</evidence>
<dbReference type="Gene3D" id="1.10.10.60">
    <property type="entry name" value="Homeodomain-like"/>
    <property type="match status" value="1"/>
</dbReference>
<sequence>MNTQQLQLIDVEQLPHSLQVLIECIGVEQAYRLTQLYGGRPRYIPKHPQRTGLAEHLEAKTVAALIQRFAGMALEIPKADHFLRQWRNQQIHHETRNGTSRSELAHKYGLSQRQIGNIRRSLAG</sequence>
<organism evidence="2 3">
    <name type="scientific">Pseudomonas rhizosphaerae</name>
    <dbReference type="NCBI Taxonomy" id="216142"/>
    <lineage>
        <taxon>Bacteria</taxon>
        <taxon>Pseudomonadati</taxon>
        <taxon>Pseudomonadota</taxon>
        <taxon>Gammaproteobacteria</taxon>
        <taxon>Pseudomonadales</taxon>
        <taxon>Pseudomonadaceae</taxon>
        <taxon>Pseudomonas</taxon>
    </lineage>
</organism>
<dbReference type="Proteomes" id="UP000029499">
    <property type="component" value="Chromosome"/>
</dbReference>
<evidence type="ECO:0000313" key="2">
    <source>
        <dbReference type="EMBL" id="AIS17654.1"/>
    </source>
</evidence>
<dbReference type="RefSeq" id="WP_043189292.1">
    <property type="nucleotide sequence ID" value="NZ_CP009533.1"/>
</dbReference>
<dbReference type="InterPro" id="IPR009057">
    <property type="entry name" value="Homeodomain-like_sf"/>
</dbReference>
<accession>A0A089YPV8</accession>
<dbReference type="AlphaFoldDB" id="A0A089YPV8"/>
<reference evidence="2 3" key="1">
    <citation type="journal article" date="2015" name="J. Biotechnol.">
        <title>Complete genome sequence of Pseudomonas rhizosphaerae IH5T (=DSM 16299T), a phosphate-solubilizing rhizobacterium for bacterial biofertilizer.</title>
        <authorList>
            <person name="Kwak Y."/>
            <person name="Jung B.K."/>
            <person name="Shin J.H."/>
        </authorList>
    </citation>
    <scope>NUCLEOTIDE SEQUENCE [LARGE SCALE GENOMIC DNA]</scope>
    <source>
        <strain evidence="2">DSM 16299</strain>
    </source>
</reference>
<keyword evidence="3" id="KW-1185">Reference proteome</keyword>
<name>A0A089YPV8_9PSED</name>
<dbReference type="EMBL" id="CP009533">
    <property type="protein sequence ID" value="AIS17654.1"/>
    <property type="molecule type" value="Genomic_DNA"/>
</dbReference>
<evidence type="ECO:0000259" key="1">
    <source>
        <dbReference type="Pfam" id="PF08765"/>
    </source>
</evidence>